<keyword evidence="7" id="KW-1185">Reference proteome</keyword>
<comment type="function">
    <text evidence="1">May protect the nitrogenase Fe-Mo protein from oxidative damage.</text>
</comment>
<dbReference type="InterPro" id="IPR004893">
    <property type="entry name" value="NifW"/>
</dbReference>
<reference evidence="6 7" key="1">
    <citation type="journal article" date="2013" name="Int. J. Syst. Evol. Microbiol.">
        <title>Celerinatantimonas yamalensis sp. nov., a cold-adapted diazotrophic bacterium from a cold permafrost brine.</title>
        <authorList>
            <person name="Shcherbakova V."/>
            <person name="Chuvilskaya N."/>
            <person name="Rivkina E."/>
            <person name="Demidov N."/>
            <person name="Uchaeva V."/>
            <person name="Suetin S."/>
            <person name="Suzina N."/>
            <person name="Gilichinsky D."/>
        </authorList>
    </citation>
    <scope>NUCLEOTIDE SEQUENCE [LARGE SCALE GENOMIC DNA]</scope>
    <source>
        <strain evidence="6 7">C7</strain>
    </source>
</reference>
<dbReference type="Pfam" id="PF03206">
    <property type="entry name" value="NifW"/>
    <property type="match status" value="1"/>
</dbReference>
<name>A0ABW9G4W3_9GAMM</name>
<comment type="similarity">
    <text evidence="2">Belongs to the NifW family.</text>
</comment>
<keyword evidence="5" id="KW-0535">Nitrogen fixation</keyword>
<organism evidence="6 7">
    <name type="scientific">Celerinatantimonas yamalensis</name>
    <dbReference type="NCBI Taxonomy" id="559956"/>
    <lineage>
        <taxon>Bacteria</taxon>
        <taxon>Pseudomonadati</taxon>
        <taxon>Pseudomonadota</taxon>
        <taxon>Gammaproteobacteria</taxon>
        <taxon>Celerinatantimonadaceae</taxon>
        <taxon>Celerinatantimonas</taxon>
    </lineage>
</organism>
<gene>
    <name evidence="6" type="ORF">ABUE30_04180</name>
</gene>
<evidence type="ECO:0000256" key="4">
    <source>
        <dbReference type="ARBA" id="ARBA00016274"/>
    </source>
</evidence>
<proteinExistence type="inferred from homology"/>
<comment type="caution">
    <text evidence="6">The sequence shown here is derived from an EMBL/GenBank/DDBJ whole genome shotgun (WGS) entry which is preliminary data.</text>
</comment>
<protein>
    <recommendedName>
        <fullName evidence="4">Nitrogenase-stabilizing/protective protein NifW</fullName>
    </recommendedName>
</protein>
<evidence type="ECO:0000256" key="2">
    <source>
        <dbReference type="ARBA" id="ARBA00008351"/>
    </source>
</evidence>
<evidence type="ECO:0000256" key="3">
    <source>
        <dbReference type="ARBA" id="ARBA00011284"/>
    </source>
</evidence>
<comment type="subunit">
    <text evidence="3">Homotrimer; associates with NifD.</text>
</comment>
<accession>A0ABW9G4W3</accession>
<dbReference type="Proteomes" id="UP001629953">
    <property type="component" value="Unassembled WGS sequence"/>
</dbReference>
<evidence type="ECO:0000256" key="1">
    <source>
        <dbReference type="ARBA" id="ARBA00002247"/>
    </source>
</evidence>
<sequence>MQWFKQIPGVTSLASARDFLDFFAVAYQSELLAGRELHILKDFHIALSQMSEPAAGAPAYQLAAQLLGQAYQRQTQPALGEHSPLAVYQRLRPSRVVLSSLWESDNEQ</sequence>
<dbReference type="RefSeq" id="WP_408622403.1">
    <property type="nucleotide sequence ID" value="NZ_JBEQCT010000001.1"/>
</dbReference>
<evidence type="ECO:0000313" key="7">
    <source>
        <dbReference type="Proteomes" id="UP001629953"/>
    </source>
</evidence>
<dbReference type="EMBL" id="JBEQCT010000001">
    <property type="protein sequence ID" value="MFM2484270.1"/>
    <property type="molecule type" value="Genomic_DNA"/>
</dbReference>
<evidence type="ECO:0000313" key="6">
    <source>
        <dbReference type="EMBL" id="MFM2484270.1"/>
    </source>
</evidence>
<evidence type="ECO:0000256" key="5">
    <source>
        <dbReference type="ARBA" id="ARBA00023231"/>
    </source>
</evidence>